<name>A0ABM7Q7G7_9GAMM</name>
<evidence type="ECO:0000259" key="1">
    <source>
        <dbReference type="Pfam" id="PF12146"/>
    </source>
</evidence>
<keyword evidence="3" id="KW-1185">Reference proteome</keyword>
<organism evidence="2 3">
    <name type="scientific">Noviluteimonas caseinilytica</name>
    <dbReference type="NCBI Taxonomy" id="2675101"/>
    <lineage>
        <taxon>Bacteria</taxon>
        <taxon>Pseudomonadati</taxon>
        <taxon>Pseudomonadota</taxon>
        <taxon>Gammaproteobacteria</taxon>
        <taxon>Lysobacterales</taxon>
        <taxon>Lysobacteraceae</taxon>
        <taxon>Noviluteimonas</taxon>
    </lineage>
</organism>
<accession>A0ABM7Q7G7</accession>
<gene>
    <name evidence="2" type="ORF">LYSCAS_23780</name>
</gene>
<reference evidence="2 3" key="1">
    <citation type="submission" date="2021-03" db="EMBL/GenBank/DDBJ databases">
        <title>Complete Genome Sequences of Two Lysobacter Strains Isolated from Sea Water (Lysobacter caseinilyticus) and Soil (Lysobacter helvus) in South Korea.</title>
        <authorList>
            <person name="Watanabe Y."/>
            <person name="Arakawa K."/>
        </authorList>
    </citation>
    <scope>NUCLEOTIDE SEQUENCE [LARGE SCALE GENOMIC DNA]</scope>
    <source>
        <strain evidence="2 3">KVB24</strain>
    </source>
</reference>
<sequence>MEAIELPVVSADGHRSQLQARIPPSPTATLLWFGGMGIAARHFLPFAEALAQRGIAVFVHDWRGLGSSSVRASRREDWGYRALLMQDFPACEAAIEHALPGLRRIVGGHSLGGQLASCRLGLAHGVASELWLVASGTPDWRAFPPRTRWWLPMAYQALRSIAVLCGKLPGRRLGFGGEEARGVVRDWSRTGLTGRYAAVGVDDLEAALRSVTVPIRAVRMAHDWLAPGTSLEALLAKMPAAPRSIAVVEEAAPGVRADHYAWMKHPARTVEALLER</sequence>
<dbReference type="Gene3D" id="3.40.50.1820">
    <property type="entry name" value="alpha/beta hydrolase"/>
    <property type="match status" value="1"/>
</dbReference>
<dbReference type="Proteomes" id="UP000681317">
    <property type="component" value="Chromosome"/>
</dbReference>
<dbReference type="InterPro" id="IPR017208">
    <property type="entry name" value="UCP037442_abhydr"/>
</dbReference>
<dbReference type="PIRSF" id="PIRSF037442">
    <property type="entry name" value="UCP037442_abhydr"/>
    <property type="match status" value="1"/>
</dbReference>
<dbReference type="Pfam" id="PF12146">
    <property type="entry name" value="Hydrolase_4"/>
    <property type="match status" value="1"/>
</dbReference>
<dbReference type="SUPFAM" id="SSF53474">
    <property type="entry name" value="alpha/beta-Hydrolases"/>
    <property type="match status" value="1"/>
</dbReference>
<feature type="domain" description="Serine aminopeptidase S33" evidence="1">
    <location>
        <begin position="25"/>
        <end position="163"/>
    </location>
</feature>
<dbReference type="EMBL" id="AP024545">
    <property type="protein sequence ID" value="BCT93354.1"/>
    <property type="molecule type" value="Genomic_DNA"/>
</dbReference>
<proteinExistence type="predicted"/>
<protein>
    <recommendedName>
        <fullName evidence="1">Serine aminopeptidase S33 domain-containing protein</fullName>
    </recommendedName>
</protein>
<dbReference type="InterPro" id="IPR029058">
    <property type="entry name" value="AB_hydrolase_fold"/>
</dbReference>
<dbReference type="RefSeq" id="WP_213434278.1">
    <property type="nucleotide sequence ID" value="NZ_AP024545.1"/>
</dbReference>
<evidence type="ECO:0000313" key="2">
    <source>
        <dbReference type="EMBL" id="BCT93354.1"/>
    </source>
</evidence>
<dbReference type="InterPro" id="IPR022742">
    <property type="entry name" value="Hydrolase_4"/>
</dbReference>
<evidence type="ECO:0000313" key="3">
    <source>
        <dbReference type="Proteomes" id="UP000681317"/>
    </source>
</evidence>